<keyword evidence="2" id="KW-1185">Reference proteome</keyword>
<dbReference type="InterPro" id="IPR029068">
    <property type="entry name" value="Glyas_Bleomycin-R_OHBP_Dase"/>
</dbReference>
<evidence type="ECO:0000313" key="1">
    <source>
        <dbReference type="EMBL" id="KUJ23901.1"/>
    </source>
</evidence>
<dbReference type="EMBL" id="KQ947404">
    <property type="protein sequence ID" value="KUJ23901.1"/>
    <property type="molecule type" value="Genomic_DNA"/>
</dbReference>
<organism evidence="1 2">
    <name type="scientific">Mollisia scopiformis</name>
    <name type="common">Conifer needle endophyte fungus</name>
    <name type="synonym">Phialocephala scopiformis</name>
    <dbReference type="NCBI Taxonomy" id="149040"/>
    <lineage>
        <taxon>Eukaryota</taxon>
        <taxon>Fungi</taxon>
        <taxon>Dikarya</taxon>
        <taxon>Ascomycota</taxon>
        <taxon>Pezizomycotina</taxon>
        <taxon>Leotiomycetes</taxon>
        <taxon>Helotiales</taxon>
        <taxon>Mollisiaceae</taxon>
        <taxon>Mollisia</taxon>
    </lineage>
</organism>
<evidence type="ECO:0008006" key="3">
    <source>
        <dbReference type="Google" id="ProtNLM"/>
    </source>
</evidence>
<dbReference type="Gene3D" id="3.10.180.10">
    <property type="entry name" value="2,3-Dihydroxybiphenyl 1,2-Dioxygenase, domain 1"/>
    <property type="match status" value="1"/>
</dbReference>
<accession>A0A194XUT6</accession>
<dbReference type="AlphaFoldDB" id="A0A194XUT6"/>
<dbReference type="STRING" id="149040.A0A194XUT6"/>
<protein>
    <recommendedName>
        <fullName evidence="3">VOC domain-containing protein</fullName>
    </recommendedName>
</protein>
<gene>
    <name evidence="1" type="ORF">LY89DRAFT_712866</name>
</gene>
<dbReference type="RefSeq" id="XP_018078256.1">
    <property type="nucleotide sequence ID" value="XM_018218007.1"/>
</dbReference>
<dbReference type="KEGG" id="psco:LY89DRAFT_712866"/>
<dbReference type="SUPFAM" id="SSF54593">
    <property type="entry name" value="Glyoxalase/Bleomycin resistance protein/Dihydroxybiphenyl dioxygenase"/>
    <property type="match status" value="1"/>
</dbReference>
<sequence length="138" mass="15175">MPCDHYSLQVPESKFEDVVAFLLTSLKHIGFKEFYRPIPTCVGLGDGRPYLWIQAVPEGDGLGEALEILLSKHHTHMAFTAETHEQVQEFHTAALKAGGKDNGAPGLRPQFGPNYYAAFVKDPACGINFEVICRAEAS</sequence>
<dbReference type="PANTHER" id="PTHR35006">
    <property type="entry name" value="GLYOXALASE FAMILY PROTEIN (AFU_ORTHOLOGUE AFUA_5G14830)"/>
    <property type="match status" value="1"/>
</dbReference>
<proteinExistence type="predicted"/>
<name>A0A194XUT6_MOLSC</name>
<dbReference type="OrthoDB" id="10249419at2759"/>
<evidence type="ECO:0000313" key="2">
    <source>
        <dbReference type="Proteomes" id="UP000070700"/>
    </source>
</evidence>
<dbReference type="PANTHER" id="PTHR35006:SF2">
    <property type="entry name" value="GLYOXALASE FAMILY PROTEIN (AFU_ORTHOLOGUE AFUA_5G14830)"/>
    <property type="match status" value="1"/>
</dbReference>
<dbReference type="GeneID" id="28827733"/>
<dbReference type="Proteomes" id="UP000070700">
    <property type="component" value="Unassembled WGS sequence"/>
</dbReference>
<reference evidence="1 2" key="1">
    <citation type="submission" date="2015-10" db="EMBL/GenBank/DDBJ databases">
        <title>Full genome of DAOMC 229536 Phialocephala scopiformis, a fungal endophyte of spruce producing the potent anti-insectan compound rugulosin.</title>
        <authorList>
            <consortium name="DOE Joint Genome Institute"/>
            <person name="Walker A.K."/>
            <person name="Frasz S.L."/>
            <person name="Seifert K.A."/>
            <person name="Miller J.D."/>
            <person name="Mondo S.J."/>
            <person name="Labutti K."/>
            <person name="Lipzen A."/>
            <person name="Dockter R."/>
            <person name="Kennedy M."/>
            <person name="Grigoriev I.V."/>
            <person name="Spatafora J.W."/>
        </authorList>
    </citation>
    <scope>NUCLEOTIDE SEQUENCE [LARGE SCALE GENOMIC DNA]</scope>
    <source>
        <strain evidence="1 2">CBS 120377</strain>
    </source>
</reference>
<dbReference type="InParanoid" id="A0A194XUT6"/>